<dbReference type="EMBL" id="CM043037">
    <property type="protein sequence ID" value="KAI4578532.1"/>
    <property type="molecule type" value="Genomic_DNA"/>
</dbReference>
<gene>
    <name evidence="1" type="ORF">MJG53_011387</name>
</gene>
<evidence type="ECO:0000313" key="2">
    <source>
        <dbReference type="Proteomes" id="UP001057279"/>
    </source>
</evidence>
<protein>
    <submittedName>
        <fullName evidence="1">Uncharacterized protein</fullName>
    </submittedName>
</protein>
<proteinExistence type="predicted"/>
<name>A0ACB9USK7_9CETA</name>
<accession>A0ACB9USK7</accession>
<reference evidence="1" key="1">
    <citation type="submission" date="2022-03" db="EMBL/GenBank/DDBJ databases">
        <title>Genomic analyses of argali, domestic sheep and their hybrids provide insights into chromosomal evolution, heterosis and genetic basis of agronomic traits.</title>
        <authorList>
            <person name="Li M."/>
        </authorList>
    </citation>
    <scope>NUCLEOTIDE SEQUENCE</scope>
    <source>
        <strain evidence="1">F1 hybrid</strain>
    </source>
</reference>
<evidence type="ECO:0000313" key="1">
    <source>
        <dbReference type="EMBL" id="KAI4578532.1"/>
    </source>
</evidence>
<organism evidence="1 2">
    <name type="scientific">Ovis ammon polii x Ovis aries</name>
    <dbReference type="NCBI Taxonomy" id="2918886"/>
    <lineage>
        <taxon>Eukaryota</taxon>
        <taxon>Metazoa</taxon>
        <taxon>Chordata</taxon>
        <taxon>Craniata</taxon>
        <taxon>Vertebrata</taxon>
        <taxon>Euteleostomi</taxon>
        <taxon>Mammalia</taxon>
        <taxon>Eutheria</taxon>
        <taxon>Laurasiatheria</taxon>
        <taxon>Artiodactyla</taxon>
        <taxon>Ruminantia</taxon>
        <taxon>Pecora</taxon>
        <taxon>Bovidae</taxon>
        <taxon>Caprinae</taxon>
        <taxon>Ovis</taxon>
    </lineage>
</organism>
<comment type="caution">
    <text evidence="1">The sequence shown here is derived from an EMBL/GenBank/DDBJ whole genome shotgun (WGS) entry which is preliminary data.</text>
</comment>
<dbReference type="Proteomes" id="UP001057279">
    <property type="component" value="Linkage Group LG12"/>
</dbReference>
<sequence length="1296" mass="145882">NCIQRMRRTPPLDELQPPPYQDDSGSPHLSCTPSEIGDSKCEFSHCSNSPRCSYNKCPSEGSTGHEIESFHNKGFEEDVPSDSTAVLSPEDVSARGSSSQLPKPFDPEPEAKYGTLDVTFDYDSQEQKLLVTVTAVTDIPTYNRTGGNSWQVHLVLLPIKKQRAKTSIQRGPCPVFTETFKFNHVESEMIGNYAVRFRLYGIHRMKKEKIVGEKIFYLTKLNLQGKMSLPVILEPSYNHSGCDSQMSVSEMSCSESTSSCQSLEHGSVPEILIGLLYNATTGRLSAEVIKGSHFKNLAANRPPNTYVKLTLLNSMGQEMSKCKTSIRRGQPNPVYKETFVFQVALFQLSDVTLILSVYNKRSMKRKEMIGWVSLGLNSSGEEELNHWTEMKESKGQQGLVDFFIQSTSEAQGYMLNHFLDSFIFALLVNTYLTIIDLRLSEMTLVLSMNRFCEPIVSEGAAEIAGYQTLWEADSYGGLSPPGPAQAPLQGDRGAGPPLAGSHYRGISNPITTSKITYFKRKYVEEEDFHPPLSSCSHKTISIFEERAHILYMSLEKLKFIDDPEVYLRRSVLINNLMKRIHGEIVMQNNWCFPACSFNGASAQEWFMAQDCPYRKRPRMAKEECEKFHACCLYQECGGHYLNLPLSVNANVGSASTTASSSSPSSSSSSSPPLPLPSCSHQVDFDIGSTPVYKGDGQIPASEIFVTNVRSLGVQEKAKLNDEKVNDDTNRDGGPLSHGSVGNDLAFEGKGQFYDYFETGYNEKSSVRFQSLVFRVSTVPSAPRVVTSQMKLSAWATEPFVTGAMLPWWELSFYLLASIGFHFYSFYEVYKVSREHEEELDREFDLETDTLFGGLKKDPTDFEWSFWMEWGKERLVWLFLGHMSVSQVANLLSRKHKPWILAAYGMWACRCVLGTRGTAMVLIHTTVSFCVAQFRSQFLSWLCSLSLLSTLRLQDVEEVKRGWCTTENECYLLQFTLAVRCLCYTSFSLELCWRPPPAERPSYSLPWMLAYVFYYPVFHNGPVLSFPEFIAQMQQQEQSSPKTSLSILALGLGRLLFYWWLAELMVHLMYMHAIYSSASLLRAVSSWTLGGLALAQVLFFYVKYLVLFGVPALLMRLDGLRPPPLPRCVSTMFSFTGMWRHFDVGLHDFLVRYVYIPAGGSQHGLLGALFSTAMTFAFVSFWHGGNDYLWCWATLNWLGVTVENGVQKLVQRPRIQHSLAQFLSPGARRRLHAALASCSTSMLILSNLVFLGGSQVGEIYWDRIFIQGWPCVTLSVLGCLYCYAHVGIAWAHTYSGN</sequence>
<keyword evidence="2" id="KW-1185">Reference proteome</keyword>
<feature type="non-terminal residue" evidence="1">
    <location>
        <position position="1"/>
    </location>
</feature>